<name>A0A542U7W8_9ACTN</name>
<reference evidence="2 3" key="1">
    <citation type="submission" date="2019-06" db="EMBL/GenBank/DDBJ databases">
        <title>Sequencing the genomes of 1000 actinobacteria strains.</title>
        <authorList>
            <person name="Klenk H.-P."/>
        </authorList>
    </citation>
    <scope>NUCLEOTIDE SEQUENCE [LARGE SCALE GENOMIC DNA]</scope>
    <source>
        <strain evidence="2 3">DSM 41929</strain>
    </source>
</reference>
<dbReference type="EMBL" id="VFNX01000001">
    <property type="protein sequence ID" value="TQK95163.1"/>
    <property type="molecule type" value="Genomic_DNA"/>
</dbReference>
<dbReference type="OrthoDB" id="4981820at2"/>
<sequence length="85" mass="9420">MLSSVRDRLGRLTRQTLSAQAGPGTGRRLLRDRRCTYRSHGRTLAHRTPLRFTVHLQSRRQLLGAHILKELKNGSSGPTGHGAAP</sequence>
<feature type="region of interest" description="Disordered" evidence="1">
    <location>
        <begin position="1"/>
        <end position="27"/>
    </location>
</feature>
<keyword evidence="3" id="KW-1185">Reference proteome</keyword>
<protein>
    <submittedName>
        <fullName evidence="2">Uncharacterized protein</fullName>
    </submittedName>
</protein>
<proteinExistence type="predicted"/>
<feature type="compositionally biased region" description="Basic and acidic residues" evidence="1">
    <location>
        <begin position="1"/>
        <end position="10"/>
    </location>
</feature>
<dbReference type="AlphaFoldDB" id="A0A542U7W8"/>
<comment type="caution">
    <text evidence="2">The sequence shown here is derived from an EMBL/GenBank/DDBJ whole genome shotgun (WGS) entry which is preliminary data.</text>
</comment>
<dbReference type="RefSeq" id="WP_055709455.1">
    <property type="nucleotide sequence ID" value="NZ_JBPJFI010000001.1"/>
</dbReference>
<evidence type="ECO:0000313" key="3">
    <source>
        <dbReference type="Proteomes" id="UP000318103"/>
    </source>
</evidence>
<evidence type="ECO:0000313" key="2">
    <source>
        <dbReference type="EMBL" id="TQK95163.1"/>
    </source>
</evidence>
<dbReference type="Proteomes" id="UP000318103">
    <property type="component" value="Unassembled WGS sequence"/>
</dbReference>
<organism evidence="2 3">
    <name type="scientific">Streptomyces puniciscabiei</name>
    <dbReference type="NCBI Taxonomy" id="164348"/>
    <lineage>
        <taxon>Bacteria</taxon>
        <taxon>Bacillati</taxon>
        <taxon>Actinomycetota</taxon>
        <taxon>Actinomycetes</taxon>
        <taxon>Kitasatosporales</taxon>
        <taxon>Streptomycetaceae</taxon>
        <taxon>Streptomyces</taxon>
    </lineage>
</organism>
<accession>A0A542U7W8</accession>
<evidence type="ECO:0000256" key="1">
    <source>
        <dbReference type="SAM" id="MobiDB-lite"/>
    </source>
</evidence>
<gene>
    <name evidence="2" type="ORF">FB563_0030</name>
</gene>